<evidence type="ECO:0000259" key="8">
    <source>
        <dbReference type="Pfam" id="PF00588"/>
    </source>
</evidence>
<dbReference type="Gene3D" id="3.40.1280.10">
    <property type="match status" value="1"/>
</dbReference>
<dbReference type="SUPFAM" id="SSF75217">
    <property type="entry name" value="alpha/beta knot"/>
    <property type="match status" value="1"/>
</dbReference>
<dbReference type="InterPro" id="IPR016914">
    <property type="entry name" value="TrmL"/>
</dbReference>
<dbReference type="GO" id="GO:0008175">
    <property type="term" value="F:tRNA methyltransferase activity"/>
    <property type="evidence" value="ECO:0007669"/>
    <property type="project" value="UniProtKB-UniRule"/>
</dbReference>
<evidence type="ECO:0000256" key="2">
    <source>
        <dbReference type="ARBA" id="ARBA00022603"/>
    </source>
</evidence>
<dbReference type="InterPro" id="IPR001537">
    <property type="entry name" value="SpoU_MeTrfase"/>
</dbReference>
<dbReference type="HAMAP" id="MF_01885">
    <property type="entry name" value="tRNA_methyltr_TrmL"/>
    <property type="match status" value="1"/>
</dbReference>
<evidence type="ECO:0000313" key="9">
    <source>
        <dbReference type="EMBL" id="MBV3382839.1"/>
    </source>
</evidence>
<dbReference type="Proteomes" id="UP001196408">
    <property type="component" value="Unassembled WGS sequence"/>
</dbReference>
<comment type="catalytic activity">
    <reaction evidence="6">
        <text>cytidine(34) in tRNA + S-adenosyl-L-methionine = 2'-O-methylcytidine(34) in tRNA + S-adenosyl-L-homocysteine + H(+)</text>
        <dbReference type="Rhea" id="RHEA:43084"/>
        <dbReference type="Rhea" id="RHEA-COMP:10331"/>
        <dbReference type="Rhea" id="RHEA-COMP:10332"/>
        <dbReference type="ChEBI" id="CHEBI:15378"/>
        <dbReference type="ChEBI" id="CHEBI:57856"/>
        <dbReference type="ChEBI" id="CHEBI:59789"/>
        <dbReference type="ChEBI" id="CHEBI:74495"/>
        <dbReference type="ChEBI" id="CHEBI:82748"/>
        <dbReference type="EC" id="2.1.1.207"/>
    </reaction>
</comment>
<feature type="domain" description="tRNA/rRNA methyltransferase SpoU type" evidence="8">
    <location>
        <begin position="3"/>
        <end position="142"/>
    </location>
</feature>
<feature type="binding site" evidence="6 7">
    <location>
        <position position="130"/>
    </location>
    <ligand>
        <name>S-adenosyl-L-methionine</name>
        <dbReference type="ChEBI" id="CHEBI:59789"/>
    </ligand>
</feature>
<evidence type="ECO:0000313" key="12">
    <source>
        <dbReference type="Proteomes" id="UP001197492"/>
    </source>
</evidence>
<dbReference type="EC" id="2.1.1.207" evidence="6"/>
<evidence type="ECO:0000313" key="11">
    <source>
        <dbReference type="Proteomes" id="UP001196408"/>
    </source>
</evidence>
<accession>A0AAW4MYG5</accession>
<dbReference type="Proteomes" id="UP001197492">
    <property type="component" value="Unassembled WGS sequence"/>
</dbReference>
<dbReference type="Pfam" id="PF00588">
    <property type="entry name" value="SpoU_methylase"/>
    <property type="match status" value="1"/>
</dbReference>
<evidence type="ECO:0000256" key="6">
    <source>
        <dbReference type="HAMAP-Rule" id="MF_01885"/>
    </source>
</evidence>
<comment type="function">
    <text evidence="6">Could methylate the ribose at the nucleotide 34 wobble position in tRNA.</text>
</comment>
<comment type="subcellular location">
    <subcellularLocation>
        <location evidence="6">Cytoplasm</location>
    </subcellularLocation>
</comment>
<evidence type="ECO:0000256" key="3">
    <source>
        <dbReference type="ARBA" id="ARBA00022679"/>
    </source>
</evidence>
<dbReference type="GO" id="GO:0008757">
    <property type="term" value="F:S-adenosylmethionine-dependent methyltransferase activity"/>
    <property type="evidence" value="ECO:0007669"/>
    <property type="project" value="UniProtKB-UniRule"/>
</dbReference>
<keyword evidence="4 6" id="KW-0949">S-adenosyl-L-methionine</keyword>
<comment type="caution">
    <text evidence="9">The sequence shown here is derived from an EMBL/GenBank/DDBJ whole genome shotgun (WGS) entry which is preliminary data.</text>
</comment>
<dbReference type="EMBL" id="JAHOEF010000033">
    <property type="protein sequence ID" value="MBV3382839.1"/>
    <property type="molecule type" value="Genomic_DNA"/>
</dbReference>
<keyword evidence="3 6" id="KW-0808">Transferase</keyword>
<dbReference type="FunFam" id="3.40.1280.10:FF:000002">
    <property type="entry name" value="Peptidylprolyl isomerase"/>
    <property type="match status" value="1"/>
</dbReference>
<protein>
    <recommendedName>
        <fullName evidence="6">Putative tRNA (cytidine(34)-2'-O)-methyltransferase</fullName>
        <ecNumber evidence="6">2.1.1.207</ecNumber>
    </recommendedName>
    <alternativeName>
        <fullName evidence="6">tRNA (cytidine/uridine-2'-O-)-methyltransferase</fullName>
    </alternativeName>
</protein>
<dbReference type="CDD" id="cd18094">
    <property type="entry name" value="SpoU-like_TrmL"/>
    <property type="match status" value="1"/>
</dbReference>
<dbReference type="GO" id="GO:0002130">
    <property type="term" value="P:wobble position ribose methylation"/>
    <property type="evidence" value="ECO:0007669"/>
    <property type="project" value="TreeGrafter"/>
</dbReference>
<name>A0AAW4MYG5_9FIRM</name>
<dbReference type="EMBL" id="JAHOEL010000031">
    <property type="protein sequence ID" value="MBV3392841.1"/>
    <property type="molecule type" value="Genomic_DNA"/>
</dbReference>
<feature type="binding site" evidence="6 7">
    <location>
        <position position="101"/>
    </location>
    <ligand>
        <name>S-adenosyl-L-methionine</name>
        <dbReference type="ChEBI" id="CHEBI:59789"/>
    </ligand>
</feature>
<reference evidence="9 12" key="1">
    <citation type="submission" date="2021-06" db="EMBL/GenBank/DDBJ databases">
        <title>Collection of gut derived symbiotic bacterial strains cultured from healthy donors.</title>
        <authorList>
            <person name="Lin H."/>
            <person name="Littmann E."/>
            <person name="Pamer E.G."/>
        </authorList>
    </citation>
    <scope>NUCLEOTIDE SEQUENCE</scope>
    <source>
        <strain evidence="10 12">MSK.21.70</strain>
        <strain evidence="9">MSK.21.82</strain>
    </source>
</reference>
<evidence type="ECO:0000256" key="1">
    <source>
        <dbReference type="ARBA" id="ARBA00022490"/>
    </source>
</evidence>
<dbReference type="AlphaFoldDB" id="A0AAW4MYG5"/>
<comment type="catalytic activity">
    <reaction evidence="6">
        <text>5-carboxymethylaminomethyluridine(34) in tRNA(Leu) + S-adenosyl-L-methionine = 5-carboxymethylaminomethyl-2'-O-methyluridine(34) in tRNA(Leu) + S-adenosyl-L-homocysteine + H(+)</text>
        <dbReference type="Rhea" id="RHEA:43088"/>
        <dbReference type="Rhea" id="RHEA-COMP:10333"/>
        <dbReference type="Rhea" id="RHEA-COMP:10334"/>
        <dbReference type="ChEBI" id="CHEBI:15378"/>
        <dbReference type="ChEBI" id="CHEBI:57856"/>
        <dbReference type="ChEBI" id="CHEBI:59789"/>
        <dbReference type="ChEBI" id="CHEBI:74508"/>
        <dbReference type="ChEBI" id="CHEBI:74511"/>
        <dbReference type="EC" id="2.1.1.207"/>
    </reaction>
</comment>
<organism evidence="9 11">
    <name type="scientific">Catenibacterium mitsuokai</name>
    <dbReference type="NCBI Taxonomy" id="100886"/>
    <lineage>
        <taxon>Bacteria</taxon>
        <taxon>Bacillati</taxon>
        <taxon>Bacillota</taxon>
        <taxon>Erysipelotrichia</taxon>
        <taxon>Erysipelotrichales</taxon>
        <taxon>Coprobacillaceae</taxon>
        <taxon>Catenibacterium</taxon>
    </lineage>
</organism>
<evidence type="ECO:0000256" key="7">
    <source>
        <dbReference type="PIRSR" id="PIRSR029256-1"/>
    </source>
</evidence>
<dbReference type="RefSeq" id="WP_006504316.1">
    <property type="nucleotide sequence ID" value="NZ_CABIWU010000026.1"/>
</dbReference>
<keyword evidence="2 6" id="KW-0489">Methyltransferase</keyword>
<feature type="binding site" evidence="6 7">
    <location>
        <position position="122"/>
    </location>
    <ligand>
        <name>S-adenosyl-L-methionine</name>
        <dbReference type="ChEBI" id="CHEBI:59789"/>
    </ligand>
</feature>
<dbReference type="GO" id="GO:0003723">
    <property type="term" value="F:RNA binding"/>
    <property type="evidence" value="ECO:0007669"/>
    <property type="project" value="InterPro"/>
</dbReference>
<evidence type="ECO:0000313" key="10">
    <source>
        <dbReference type="EMBL" id="MBV3392841.1"/>
    </source>
</evidence>
<dbReference type="InterPro" id="IPR029026">
    <property type="entry name" value="tRNA_m1G_MTases_N"/>
</dbReference>
<evidence type="ECO:0000256" key="4">
    <source>
        <dbReference type="ARBA" id="ARBA00022691"/>
    </source>
</evidence>
<dbReference type="PIRSF" id="PIRSF029256">
    <property type="entry name" value="SpoU_TrmH_prd"/>
    <property type="match status" value="1"/>
</dbReference>
<dbReference type="GO" id="GO:0005737">
    <property type="term" value="C:cytoplasm"/>
    <property type="evidence" value="ECO:0007669"/>
    <property type="project" value="UniProtKB-SubCell"/>
</dbReference>
<dbReference type="GO" id="GO:0042802">
    <property type="term" value="F:identical protein binding"/>
    <property type="evidence" value="ECO:0007669"/>
    <property type="project" value="UniProtKB-ARBA"/>
</dbReference>
<sequence>MNHVVLVHPAIPQNTGNIMRTCAATHTPLHIIKPTGFKLNDPRMKRAVMDYFDHLTFKVYENFEEFEKENPGIYHFFTRYSKKVYSEDDFKQEGEHYLFFGHEHDGIPHDILKKYIDDCVRIPMYGDSRSLNLSNTVAIGVYEALRQQGYPDLSTVEVQKGEDFLYNEEI</sequence>
<dbReference type="GeneID" id="301324113"/>
<dbReference type="PANTHER" id="PTHR42971">
    <property type="entry name" value="TRNA (CYTIDINE(34)-2'-O)-METHYLTRANSFERASE"/>
    <property type="match status" value="1"/>
</dbReference>
<gene>
    <name evidence="9" type="ORF">KSV97_06325</name>
    <name evidence="10" type="ORF">KSW06_06180</name>
</gene>
<keyword evidence="5 6" id="KW-0819">tRNA processing</keyword>
<keyword evidence="1 6" id="KW-0963">Cytoplasm</keyword>
<comment type="caution">
    <text evidence="6">Lacks conserved residue(s) required for the propagation of feature annotation.</text>
</comment>
<proteinExistence type="inferred from homology"/>
<dbReference type="InterPro" id="IPR029028">
    <property type="entry name" value="Alpha/beta_knot_MTases"/>
</dbReference>
<evidence type="ECO:0000256" key="5">
    <source>
        <dbReference type="ARBA" id="ARBA00022694"/>
    </source>
</evidence>
<keyword evidence="12" id="KW-1185">Reference proteome</keyword>
<dbReference type="PANTHER" id="PTHR42971:SF1">
    <property type="entry name" value="TRNA (CYTIDINE(34)-2'-O)-METHYLTRANSFERASE"/>
    <property type="match status" value="1"/>
</dbReference>
<comment type="similarity">
    <text evidence="6">Belongs to the class IV-like SAM-binding methyltransferase superfamily. RNA methyltransferase TrmH family. TrmL subfamily.</text>
</comment>